<feature type="domain" description="Glycoside Hydrolase 20C C-terminal" evidence="1">
    <location>
        <begin position="519"/>
        <end position="669"/>
    </location>
</feature>
<gene>
    <name evidence="2" type="ORF">HF882_17865</name>
</gene>
<dbReference type="CDD" id="cd06565">
    <property type="entry name" value="GH20_GcnA-like"/>
    <property type="match status" value="1"/>
</dbReference>
<name>A0A848B2K5_9BACT</name>
<dbReference type="EMBL" id="JABAEW010000046">
    <property type="protein sequence ID" value="NMD88457.1"/>
    <property type="molecule type" value="Genomic_DNA"/>
</dbReference>
<dbReference type="AlphaFoldDB" id="A0A848B2K5"/>
<dbReference type="PANTHER" id="PTHR21040">
    <property type="entry name" value="BCDNA.GH04120"/>
    <property type="match status" value="1"/>
</dbReference>
<dbReference type="InterPro" id="IPR041063">
    <property type="entry name" value="Glyco_H_20C_C"/>
</dbReference>
<dbReference type="GO" id="GO:0015929">
    <property type="term" value="F:hexosaminidase activity"/>
    <property type="evidence" value="ECO:0007669"/>
    <property type="project" value="InterPro"/>
</dbReference>
<protein>
    <submittedName>
        <fullName evidence="2">Beta-N-acetylhexosaminidase</fullName>
    </submittedName>
</protein>
<dbReference type="SUPFAM" id="SSF51445">
    <property type="entry name" value="(Trans)glycosidases"/>
    <property type="match status" value="1"/>
</dbReference>
<dbReference type="Pfam" id="PF18088">
    <property type="entry name" value="Glyco_H_20C_C"/>
    <property type="match status" value="1"/>
</dbReference>
<sequence length="693" mass="78870">MCEPESFRHLEIPSGGGSAYCRKKVQTKFRLFADPSRIREEPASGRSHHHCRFLQYIGLKNPFHFPAEGVIYTEKIKTPERIAQMTDFYWIVEDFSPVEQQLLATVAEYYPDRLSQTGKKRIVLKKTKEPVLRTTFKKDRAVIEAGTPAAFARGLGSVLSGEKTQETVSFDSLGIMIDCSRNKVFTVDYLKRFLVRMALMGGNLAMLYTEDTYRLPGEPFFGYMRGGYSLAELQDLDRFAAGLGIELVGCIQTLGHLDQVLRHRCYEKARDTGGVLMTDAPETYELIDKMISFWSEALSSRRIHIGMDEAHDLGRGRFLDYHGYENGSDLFLRHLGKVNAVCTRHGLKPIIWSDMFFRLANPAQDYYAENLEISEAVRKKVPPEVRLCYWDYYHDNAAFYEKSIQRHRAFGSEPLVASGIWTWGNFWCSIGKTRETAVPCINACRQTGIRELFFTMWGDDGGYCLYDSALAALELCCGVAYGALPDNDALYSRRFRALCGEDYRLYEAAATLQLCSANCILWDDPLQGTVLLGCEYRKILPDYCKKLERLLTDLNRRPVLSGQLQTVRVLAALLLSKIRLRKALLAAYSRGDRDALRNLAEEVIPGILYRIGEFDELFRADWLETAKPFGLEVIQRRNAGLVARYRELRRVLLEFLDGTLPQIAELDASLEAAPAVRETGFTPDNIYSGSYWL</sequence>
<reference evidence="2 3" key="1">
    <citation type="submission" date="2020-04" db="EMBL/GenBank/DDBJ databases">
        <authorList>
            <person name="Hitch T.C.A."/>
            <person name="Wylensek D."/>
            <person name="Clavel T."/>
        </authorList>
    </citation>
    <scope>NUCLEOTIDE SEQUENCE [LARGE SCALE GENOMIC DNA]</scope>
    <source>
        <strain evidence="2 3">COR2-253-APC-1A</strain>
    </source>
</reference>
<comment type="caution">
    <text evidence="2">The sequence shown here is derived from an EMBL/GenBank/DDBJ whole genome shotgun (WGS) entry which is preliminary data.</text>
</comment>
<dbReference type="Gene3D" id="3.20.20.80">
    <property type="entry name" value="Glycosidases"/>
    <property type="match status" value="1"/>
</dbReference>
<evidence type="ECO:0000313" key="3">
    <source>
        <dbReference type="Proteomes" id="UP000576225"/>
    </source>
</evidence>
<dbReference type="Gene3D" id="1.20.120.670">
    <property type="entry name" value="N-acetyl-b-d-glucoasminidase"/>
    <property type="match status" value="1"/>
</dbReference>
<dbReference type="InterPro" id="IPR017853">
    <property type="entry name" value="GH"/>
</dbReference>
<evidence type="ECO:0000259" key="1">
    <source>
        <dbReference type="Pfam" id="PF18088"/>
    </source>
</evidence>
<accession>A0A848B2K5</accession>
<evidence type="ECO:0000313" key="2">
    <source>
        <dbReference type="EMBL" id="NMD88457.1"/>
    </source>
</evidence>
<dbReference type="RefSeq" id="WP_168963564.1">
    <property type="nucleotide sequence ID" value="NZ_JABAEW010000046.1"/>
</dbReference>
<dbReference type="InterPro" id="IPR038901">
    <property type="entry name" value="HEXDC-like"/>
</dbReference>
<proteinExistence type="predicted"/>
<dbReference type="Proteomes" id="UP000576225">
    <property type="component" value="Unassembled WGS sequence"/>
</dbReference>
<organism evidence="2 3">
    <name type="scientific">Victivallis vadensis</name>
    <dbReference type="NCBI Taxonomy" id="172901"/>
    <lineage>
        <taxon>Bacteria</taxon>
        <taxon>Pseudomonadati</taxon>
        <taxon>Lentisphaerota</taxon>
        <taxon>Lentisphaeria</taxon>
        <taxon>Victivallales</taxon>
        <taxon>Victivallaceae</taxon>
        <taxon>Victivallis</taxon>
    </lineage>
</organism>
<dbReference type="PANTHER" id="PTHR21040:SF8">
    <property type="entry name" value="BCDNA.GH04120"/>
    <property type="match status" value="1"/>
</dbReference>